<dbReference type="EMBL" id="JACOPX010000023">
    <property type="protein sequence ID" value="MBF6036827.1"/>
    <property type="molecule type" value="Genomic_DNA"/>
</dbReference>
<evidence type="ECO:0000313" key="2">
    <source>
        <dbReference type="EMBL" id="MBF6036827.1"/>
    </source>
</evidence>
<proteinExistence type="predicted"/>
<accession>A0ABS0BQW0</accession>
<keyword evidence="1" id="KW-1133">Transmembrane helix</keyword>
<organism evidence="2 3">
    <name type="scientific">Pseudomonas neuropathica</name>
    <dbReference type="NCBI Taxonomy" id="2730425"/>
    <lineage>
        <taxon>Bacteria</taxon>
        <taxon>Pseudomonadati</taxon>
        <taxon>Pseudomonadota</taxon>
        <taxon>Gammaproteobacteria</taxon>
        <taxon>Pseudomonadales</taxon>
        <taxon>Pseudomonadaceae</taxon>
        <taxon>Pseudomonas</taxon>
    </lineage>
</organism>
<dbReference type="RefSeq" id="WP_194936357.1">
    <property type="nucleotide sequence ID" value="NZ_JACOPX010000023.1"/>
</dbReference>
<reference evidence="2 3" key="1">
    <citation type="submission" date="2020-08" db="EMBL/GenBank/DDBJ databases">
        <title>Description of novel Pseudomonas species.</title>
        <authorList>
            <person name="Duman M."/>
            <person name="Mulet M."/>
            <person name="Altun S."/>
            <person name="Saticioglu I.B."/>
            <person name="Lalucat J."/>
            <person name="Garcia-Valdes E."/>
        </authorList>
    </citation>
    <scope>NUCLEOTIDE SEQUENCE [LARGE SCALE GENOMIC DNA]</scope>
    <source>
        <strain evidence="2 3">P155</strain>
    </source>
</reference>
<feature type="transmembrane region" description="Helical" evidence="1">
    <location>
        <begin position="15"/>
        <end position="35"/>
    </location>
</feature>
<sequence>MAEIKTFIDAIPAPLWGIIGTAFGAILTLTAALVLNSGNNKRLKIQLRHDEREKNTDRMNAMRREVYMDAIAEMVKVGRYLGDLPRIDIANKNISSDLQDFYVAAAKLSLVSSDETQKAVDALGIEYSKLIFVLMQRATPLHAASSEMKLHAKYFDEFMSSVTRVTAGITNFNEAARTEQNIFAALERSFNFFMSQARIQEEQRAEAHTRFNDLYAEYNRLLMSDMRQISKLQVEVLIAIRRDLGVATDEQHLRNRALNHYSEISKSVDDAIDEIQSH</sequence>
<keyword evidence="3" id="KW-1185">Reference proteome</keyword>
<evidence type="ECO:0000313" key="3">
    <source>
        <dbReference type="Proteomes" id="UP000722111"/>
    </source>
</evidence>
<protein>
    <submittedName>
        <fullName evidence="2">Uncharacterized protein</fullName>
    </submittedName>
</protein>
<keyword evidence="1" id="KW-0812">Transmembrane</keyword>
<name>A0ABS0BQW0_9PSED</name>
<gene>
    <name evidence="2" type="ORF">H8F23_26555</name>
</gene>
<comment type="caution">
    <text evidence="2">The sequence shown here is derived from an EMBL/GenBank/DDBJ whole genome shotgun (WGS) entry which is preliminary data.</text>
</comment>
<keyword evidence="1" id="KW-0472">Membrane</keyword>
<dbReference type="Proteomes" id="UP000722111">
    <property type="component" value="Unassembled WGS sequence"/>
</dbReference>
<evidence type="ECO:0000256" key="1">
    <source>
        <dbReference type="SAM" id="Phobius"/>
    </source>
</evidence>